<dbReference type="PROSITE" id="PS50082">
    <property type="entry name" value="WD_REPEATS_2"/>
    <property type="match status" value="1"/>
</dbReference>
<evidence type="ECO:0000256" key="1">
    <source>
        <dbReference type="ARBA" id="ARBA00004496"/>
    </source>
</evidence>
<dbReference type="Gene3D" id="2.130.10.10">
    <property type="entry name" value="YVTN repeat-like/Quinoprotein amine dehydrogenase"/>
    <property type="match status" value="2"/>
</dbReference>
<dbReference type="PANTHER" id="PTHR12442">
    <property type="entry name" value="DYNEIN INTERMEDIATE CHAIN"/>
    <property type="match status" value="1"/>
</dbReference>
<dbReference type="PANTHER" id="PTHR12442:SF26">
    <property type="entry name" value="CYTOPLASMIC DYNEIN 2 INTERMEDIATE CHAIN 2"/>
    <property type="match status" value="1"/>
</dbReference>
<protein>
    <submittedName>
        <fullName evidence="7">WD repeat-containing protein 34-like</fullName>
    </submittedName>
</protein>
<dbReference type="GO" id="GO:0045503">
    <property type="term" value="F:dynein light chain binding"/>
    <property type="evidence" value="ECO:0007669"/>
    <property type="project" value="TreeGrafter"/>
</dbReference>
<reference evidence="7" key="1">
    <citation type="submission" date="2025-08" db="UniProtKB">
        <authorList>
            <consortium name="RefSeq"/>
        </authorList>
    </citation>
    <scope>IDENTIFICATION</scope>
    <source>
        <tissue evidence="7">Muscle</tissue>
    </source>
</reference>
<dbReference type="SMART" id="SM00320">
    <property type="entry name" value="WD40"/>
    <property type="match status" value="5"/>
</dbReference>
<dbReference type="GO" id="GO:0045504">
    <property type="term" value="F:dynein heavy chain binding"/>
    <property type="evidence" value="ECO:0007669"/>
    <property type="project" value="TreeGrafter"/>
</dbReference>
<dbReference type="GO" id="GO:0005868">
    <property type="term" value="C:cytoplasmic dynein complex"/>
    <property type="evidence" value="ECO:0007669"/>
    <property type="project" value="TreeGrafter"/>
</dbReference>
<evidence type="ECO:0000256" key="4">
    <source>
        <dbReference type="ARBA" id="ARBA00022737"/>
    </source>
</evidence>
<dbReference type="Pfam" id="PF00400">
    <property type="entry name" value="WD40"/>
    <property type="match status" value="1"/>
</dbReference>
<dbReference type="KEGG" id="bvk:117238638"/>
<gene>
    <name evidence="7" type="primary">LOC117238638</name>
</gene>
<evidence type="ECO:0000256" key="2">
    <source>
        <dbReference type="ARBA" id="ARBA00022490"/>
    </source>
</evidence>
<keyword evidence="2" id="KW-0963">Cytoplasm</keyword>
<keyword evidence="6" id="KW-1185">Reference proteome</keyword>
<dbReference type="GeneID" id="117238638"/>
<name>A0A6J3L566_9HYME</name>
<evidence type="ECO:0000313" key="6">
    <source>
        <dbReference type="Proteomes" id="UP000504631"/>
    </source>
</evidence>
<evidence type="ECO:0000313" key="7">
    <source>
        <dbReference type="RefSeq" id="XP_033359606.1"/>
    </source>
</evidence>
<dbReference type="Proteomes" id="UP000504631">
    <property type="component" value="Unplaced"/>
</dbReference>
<feature type="repeat" description="WD" evidence="5">
    <location>
        <begin position="344"/>
        <end position="385"/>
    </location>
</feature>
<organism evidence="6 7">
    <name type="scientific">Bombus vosnesenskii</name>
    <dbReference type="NCBI Taxonomy" id="207650"/>
    <lineage>
        <taxon>Eukaryota</taxon>
        <taxon>Metazoa</taxon>
        <taxon>Ecdysozoa</taxon>
        <taxon>Arthropoda</taxon>
        <taxon>Hexapoda</taxon>
        <taxon>Insecta</taxon>
        <taxon>Pterygota</taxon>
        <taxon>Neoptera</taxon>
        <taxon>Endopterygota</taxon>
        <taxon>Hymenoptera</taxon>
        <taxon>Apocrita</taxon>
        <taxon>Aculeata</taxon>
        <taxon>Apoidea</taxon>
        <taxon>Anthophila</taxon>
        <taxon>Apidae</taxon>
        <taxon>Bombus</taxon>
        <taxon>Pyrobombus</taxon>
    </lineage>
</organism>
<sequence length="469" mass="52849">MFTNRSLEAVSFNSQLSTTKSHQSTNVQTTEIVYNQNPVQTVETRTVETQTITEEKKKPEVNYERLAQFLNRVTPCILEALDESYGTNAFEDYEPKIDEDLLTSTQLLQKIHSTESDSQMKVSDMSWSIGGGTLAVSFGIPYHETWCDHLSKMQLYNQTKEGNFTDNPNKILETNACITTLAYHPTEPSIIAAGLFNGDVLVWNLRDNVSVAPTTICTHGDCVSQVYWKARTINDVSLLVSSSKDGYIFIHKMMANFTVAREYKRLKLTKEYNPIENSRPRSAGGTRERAMESGLCITAFDFSSRDPIFFIVGTLCGGIYKCSLDRVAPIEDDETLMDPVVDEYERHEGSITCIKCSPIRNLFVTAGTDKEIRIYHFEEHTNLRSISCENTIVGLAWMLGNQDIFATYGAGSEIRLYNVTGGKSVTNINFETTDRQNTSCLRVNLRKNMVAIGDTQGTIEIWKIPRQLL</sequence>
<dbReference type="InterPro" id="IPR001680">
    <property type="entry name" value="WD40_rpt"/>
</dbReference>
<accession>A0A6J3L566</accession>
<dbReference type="InterPro" id="IPR015943">
    <property type="entry name" value="WD40/YVTN_repeat-like_dom_sf"/>
</dbReference>
<keyword evidence="3 5" id="KW-0853">WD repeat</keyword>
<keyword evidence="4" id="KW-0677">Repeat</keyword>
<evidence type="ECO:0000256" key="5">
    <source>
        <dbReference type="PROSITE-ProRule" id="PRU00221"/>
    </source>
</evidence>
<comment type="subcellular location">
    <subcellularLocation>
        <location evidence="1">Cytoplasm</location>
    </subcellularLocation>
</comment>
<dbReference type="RefSeq" id="XP_033359606.1">
    <property type="nucleotide sequence ID" value="XM_033503715.1"/>
</dbReference>
<dbReference type="GO" id="GO:0042073">
    <property type="term" value="P:intraciliary transport"/>
    <property type="evidence" value="ECO:0007669"/>
    <property type="project" value="TreeGrafter"/>
</dbReference>
<dbReference type="GO" id="GO:0097014">
    <property type="term" value="C:ciliary plasm"/>
    <property type="evidence" value="ECO:0007669"/>
    <property type="project" value="TreeGrafter"/>
</dbReference>
<dbReference type="AlphaFoldDB" id="A0A6J3L566"/>
<dbReference type="SUPFAM" id="SSF50978">
    <property type="entry name" value="WD40 repeat-like"/>
    <property type="match status" value="1"/>
</dbReference>
<evidence type="ECO:0000256" key="3">
    <source>
        <dbReference type="ARBA" id="ARBA00022574"/>
    </source>
</evidence>
<proteinExistence type="predicted"/>
<dbReference type="InterPro" id="IPR050687">
    <property type="entry name" value="Dynein_IC"/>
</dbReference>
<dbReference type="InterPro" id="IPR036322">
    <property type="entry name" value="WD40_repeat_dom_sf"/>
</dbReference>